<feature type="transmembrane region" description="Helical" evidence="1">
    <location>
        <begin position="67"/>
        <end position="88"/>
    </location>
</feature>
<protein>
    <submittedName>
        <fullName evidence="2">Uncharacterized protein</fullName>
    </submittedName>
</protein>
<proteinExistence type="predicted"/>
<accession>V4RGP9</accession>
<organism evidence="2 3">
    <name type="scientific">Citrus clementina</name>
    <name type="common">Clementine</name>
    <name type="synonym">Citrus deliciosa x Citrus sinensis</name>
    <dbReference type="NCBI Taxonomy" id="85681"/>
    <lineage>
        <taxon>Eukaryota</taxon>
        <taxon>Viridiplantae</taxon>
        <taxon>Streptophyta</taxon>
        <taxon>Embryophyta</taxon>
        <taxon>Tracheophyta</taxon>
        <taxon>Spermatophyta</taxon>
        <taxon>Magnoliopsida</taxon>
        <taxon>eudicotyledons</taxon>
        <taxon>Gunneridae</taxon>
        <taxon>Pentapetalae</taxon>
        <taxon>rosids</taxon>
        <taxon>malvids</taxon>
        <taxon>Sapindales</taxon>
        <taxon>Rutaceae</taxon>
        <taxon>Aurantioideae</taxon>
        <taxon>Citrus</taxon>
    </lineage>
</organism>
<evidence type="ECO:0000256" key="1">
    <source>
        <dbReference type="SAM" id="Phobius"/>
    </source>
</evidence>
<sequence>MSLFPLSGGSSFGFGLGGIDRGLVCNLRNGVGAVCSGVSAFLLLVTGFPLLPYSFVWVGALKSRDIILSLSLVGSTVFLWLSMVVVSFEHIPASLSNPLS</sequence>
<evidence type="ECO:0000313" key="2">
    <source>
        <dbReference type="EMBL" id="ESR33118.1"/>
    </source>
</evidence>
<dbReference type="EMBL" id="KI537036">
    <property type="protein sequence ID" value="ESR33118.1"/>
    <property type="molecule type" value="Genomic_DNA"/>
</dbReference>
<keyword evidence="1" id="KW-0812">Transmembrane</keyword>
<keyword evidence="1" id="KW-1133">Transmembrane helix</keyword>
<reference evidence="2 3" key="1">
    <citation type="submission" date="2013-10" db="EMBL/GenBank/DDBJ databases">
        <authorList>
            <consortium name="International Citrus Genome Consortium"/>
            <person name="Jenkins J."/>
            <person name="Schmutz J."/>
            <person name="Prochnik S."/>
            <person name="Rokhsar D."/>
            <person name="Gmitter F."/>
            <person name="Ollitrault P."/>
            <person name="Machado M."/>
            <person name="Talon M."/>
            <person name="Wincker P."/>
            <person name="Jaillon O."/>
            <person name="Morgante M."/>
        </authorList>
    </citation>
    <scope>NUCLEOTIDE SEQUENCE</scope>
    <source>
        <strain evidence="3">cv. Clemenules</strain>
    </source>
</reference>
<dbReference type="Gramene" id="ESR33118">
    <property type="protein sequence ID" value="ESR33118"/>
    <property type="gene ID" value="CICLE_v10007154mg"/>
</dbReference>
<keyword evidence="1" id="KW-0472">Membrane</keyword>
<name>V4RGP9_CITCL</name>
<dbReference type="InParanoid" id="V4RGP9"/>
<feature type="transmembrane region" description="Helical" evidence="1">
    <location>
        <begin position="31"/>
        <end position="55"/>
    </location>
</feature>
<dbReference type="AlphaFoldDB" id="V4RGP9"/>
<keyword evidence="3" id="KW-1185">Reference proteome</keyword>
<evidence type="ECO:0000313" key="3">
    <source>
        <dbReference type="Proteomes" id="UP000030687"/>
    </source>
</evidence>
<dbReference type="KEGG" id="cic:CICLE_v10007154mg"/>
<dbReference type="Proteomes" id="UP000030687">
    <property type="component" value="Unassembled WGS sequence"/>
</dbReference>
<gene>
    <name evidence="2" type="ORF">CICLE_v10007154mg</name>
</gene>